<gene>
    <name evidence="4" type="primary">ANKRD6</name>
    <name evidence="4" type="ORF">CK203_020883</name>
</gene>
<keyword evidence="2 3" id="KW-0040">ANK repeat</keyword>
<evidence type="ECO:0000256" key="2">
    <source>
        <dbReference type="ARBA" id="ARBA00023043"/>
    </source>
</evidence>
<dbReference type="SUPFAM" id="SSF48403">
    <property type="entry name" value="Ankyrin repeat"/>
    <property type="match status" value="1"/>
</dbReference>
<dbReference type="PROSITE" id="PS50088">
    <property type="entry name" value="ANK_REPEAT"/>
    <property type="match status" value="3"/>
</dbReference>
<feature type="repeat" description="ANK" evidence="3">
    <location>
        <begin position="142"/>
        <end position="174"/>
    </location>
</feature>
<name>A0A438II30_VITVI</name>
<reference evidence="4 5" key="1">
    <citation type="journal article" date="2018" name="PLoS Genet.">
        <title>Population sequencing reveals clonal diversity and ancestral inbreeding in the grapevine cultivar Chardonnay.</title>
        <authorList>
            <person name="Roach M.J."/>
            <person name="Johnson D.L."/>
            <person name="Bohlmann J."/>
            <person name="van Vuuren H.J."/>
            <person name="Jones S.J."/>
            <person name="Pretorius I.S."/>
            <person name="Schmidt S.A."/>
            <person name="Borneman A.R."/>
        </authorList>
    </citation>
    <scope>NUCLEOTIDE SEQUENCE [LARGE SCALE GENOMIC DNA]</scope>
    <source>
        <strain evidence="5">cv. Chardonnay</strain>
        <tissue evidence="4">Leaf</tissue>
    </source>
</reference>
<keyword evidence="1" id="KW-0677">Repeat</keyword>
<organism evidence="4 5">
    <name type="scientific">Vitis vinifera</name>
    <name type="common">Grape</name>
    <dbReference type="NCBI Taxonomy" id="29760"/>
    <lineage>
        <taxon>Eukaryota</taxon>
        <taxon>Viridiplantae</taxon>
        <taxon>Streptophyta</taxon>
        <taxon>Embryophyta</taxon>
        <taxon>Tracheophyta</taxon>
        <taxon>Spermatophyta</taxon>
        <taxon>Magnoliopsida</taxon>
        <taxon>eudicotyledons</taxon>
        <taxon>Gunneridae</taxon>
        <taxon>Pentapetalae</taxon>
        <taxon>rosids</taxon>
        <taxon>Vitales</taxon>
        <taxon>Vitaceae</taxon>
        <taxon>Viteae</taxon>
        <taxon>Vitis</taxon>
    </lineage>
</organism>
<comment type="caution">
    <text evidence="4">The sequence shown here is derived from an EMBL/GenBank/DDBJ whole genome shotgun (WGS) entry which is preliminary data.</text>
</comment>
<evidence type="ECO:0000313" key="5">
    <source>
        <dbReference type="Proteomes" id="UP000288805"/>
    </source>
</evidence>
<feature type="repeat" description="ANK" evidence="3">
    <location>
        <begin position="108"/>
        <end position="140"/>
    </location>
</feature>
<dbReference type="PRINTS" id="PR01415">
    <property type="entry name" value="ANKYRIN"/>
</dbReference>
<dbReference type="Pfam" id="PF12796">
    <property type="entry name" value="Ank_2"/>
    <property type="match status" value="1"/>
</dbReference>
<dbReference type="PANTHER" id="PTHR24186:SF37">
    <property type="entry name" value="PGG DOMAIN-CONTAINING PROTEIN"/>
    <property type="match status" value="1"/>
</dbReference>
<dbReference type="SMART" id="SM00248">
    <property type="entry name" value="ANK"/>
    <property type="match status" value="3"/>
</dbReference>
<dbReference type="AlphaFoldDB" id="A0A438II30"/>
<dbReference type="InterPro" id="IPR036770">
    <property type="entry name" value="Ankyrin_rpt-contain_sf"/>
</dbReference>
<protein>
    <submittedName>
        <fullName evidence="4">Ankyrin repeat domain-containing protein 6</fullName>
    </submittedName>
</protein>
<evidence type="ECO:0000256" key="1">
    <source>
        <dbReference type="ARBA" id="ARBA00022737"/>
    </source>
</evidence>
<dbReference type="Proteomes" id="UP000288805">
    <property type="component" value="Unassembled WGS sequence"/>
</dbReference>
<dbReference type="Pfam" id="PF00023">
    <property type="entry name" value="Ank"/>
    <property type="match status" value="1"/>
</dbReference>
<sequence>MLHTYIITYHVMGICKLQQAYVSHEYSLLLFIKAHIHEEDMIIISMKRFHERHMAHPMRQSNFCNYGHWYKAHMDRRLFEAVLKGDVSTFLSLAQEEEDIIEQVVSGSLNTVLHLAARKGHLEITRELLRLDPDLTSLQDNDGRTPLHWAAMKGRVNIIDETLNISQLLNTPDSDGNNILHLATAGKLTTTVLYLLKLGVNVNALNRKGHTPLERMVNMVDLQLYFHY</sequence>
<feature type="repeat" description="ANK" evidence="3">
    <location>
        <begin position="175"/>
        <end position="207"/>
    </location>
</feature>
<accession>A0A438II30</accession>
<proteinExistence type="predicted"/>
<dbReference type="EMBL" id="QGNW01000108">
    <property type="protein sequence ID" value="RVW96364.1"/>
    <property type="molecule type" value="Genomic_DNA"/>
</dbReference>
<dbReference type="PROSITE" id="PS50297">
    <property type="entry name" value="ANK_REP_REGION"/>
    <property type="match status" value="3"/>
</dbReference>
<evidence type="ECO:0000313" key="4">
    <source>
        <dbReference type="EMBL" id="RVW96364.1"/>
    </source>
</evidence>
<dbReference type="InterPro" id="IPR002110">
    <property type="entry name" value="Ankyrin_rpt"/>
</dbReference>
<evidence type="ECO:0000256" key="3">
    <source>
        <dbReference type="PROSITE-ProRule" id="PRU00023"/>
    </source>
</evidence>
<dbReference type="Gene3D" id="1.25.40.20">
    <property type="entry name" value="Ankyrin repeat-containing domain"/>
    <property type="match status" value="1"/>
</dbReference>
<dbReference type="PANTHER" id="PTHR24186">
    <property type="entry name" value="PROTEIN PHOSPHATASE 1 REGULATORY SUBUNIT"/>
    <property type="match status" value="1"/>
</dbReference>